<feature type="transmembrane region" description="Helical" evidence="1">
    <location>
        <begin position="6"/>
        <end position="25"/>
    </location>
</feature>
<dbReference type="STRING" id="1121301.SAMN02745912_02072"/>
<dbReference type="EMBL" id="FRAG01000022">
    <property type="protein sequence ID" value="SHK04628.1"/>
    <property type="molecule type" value="Genomic_DNA"/>
</dbReference>
<proteinExistence type="predicted"/>
<evidence type="ECO:0000313" key="2">
    <source>
        <dbReference type="EMBL" id="SHK04628.1"/>
    </source>
</evidence>
<keyword evidence="1" id="KW-0472">Membrane</keyword>
<protein>
    <submittedName>
        <fullName evidence="2">Uncharacterized protein</fullName>
    </submittedName>
</protein>
<feature type="transmembrane region" description="Helical" evidence="1">
    <location>
        <begin position="70"/>
        <end position="90"/>
    </location>
</feature>
<keyword evidence="1" id="KW-1133">Transmembrane helix</keyword>
<reference evidence="2 3" key="1">
    <citation type="submission" date="2016-11" db="EMBL/GenBank/DDBJ databases">
        <authorList>
            <person name="Jaros S."/>
            <person name="Januszkiewicz K."/>
            <person name="Wedrychowicz H."/>
        </authorList>
    </citation>
    <scope>NUCLEOTIDE SEQUENCE [LARGE SCALE GENOMIC DNA]</scope>
    <source>
        <strain evidence="2 3">DSM 15212</strain>
    </source>
</reference>
<feature type="transmembrane region" description="Helical" evidence="1">
    <location>
        <begin position="37"/>
        <end position="58"/>
    </location>
</feature>
<evidence type="ECO:0000256" key="1">
    <source>
        <dbReference type="SAM" id="Phobius"/>
    </source>
</evidence>
<sequence length="160" mass="18652">MDKDIWSFIFYYGNVLILIVIFIALINKKRLKELIPIGLFIAVENYTVEIIGLSHGYWEYPLENPGYPEVIIISSLIYFPIITMLFYQFLSKNKVKNIILTILFVSLNMIIEVITLKTTKLFVYGKGMNLFIAFLMYISAYILIIIFGKYYNNLNSEKGC</sequence>
<accession>A0A1M6P9P3</accession>
<feature type="transmembrane region" description="Helical" evidence="1">
    <location>
        <begin position="128"/>
        <end position="148"/>
    </location>
</feature>
<dbReference type="RefSeq" id="WP_073149583.1">
    <property type="nucleotide sequence ID" value="NZ_FRAG01000022.1"/>
</dbReference>
<name>A0A1M6P9P3_PARC5</name>
<keyword evidence="3" id="KW-1185">Reference proteome</keyword>
<dbReference type="Proteomes" id="UP000184465">
    <property type="component" value="Unassembled WGS sequence"/>
</dbReference>
<dbReference type="InterPro" id="IPR048147">
    <property type="entry name" value="CBO0543-like"/>
</dbReference>
<keyword evidence="1" id="KW-0812">Transmembrane</keyword>
<feature type="transmembrane region" description="Helical" evidence="1">
    <location>
        <begin position="97"/>
        <end position="116"/>
    </location>
</feature>
<dbReference type="AlphaFoldDB" id="A0A1M6P9P3"/>
<dbReference type="NCBIfam" id="NF041644">
    <property type="entry name" value="CBO0543_fam"/>
    <property type="match status" value="1"/>
</dbReference>
<dbReference type="OrthoDB" id="1954512at2"/>
<organism evidence="2 3">
    <name type="scientific">Paramaledivibacter caminithermalis (strain DSM 15212 / CIP 107654 / DViRD3)</name>
    <name type="common">Clostridium caminithermale</name>
    <dbReference type="NCBI Taxonomy" id="1121301"/>
    <lineage>
        <taxon>Bacteria</taxon>
        <taxon>Bacillati</taxon>
        <taxon>Bacillota</taxon>
        <taxon>Clostridia</taxon>
        <taxon>Peptostreptococcales</taxon>
        <taxon>Caminicellaceae</taxon>
        <taxon>Paramaledivibacter</taxon>
    </lineage>
</organism>
<gene>
    <name evidence="2" type="ORF">SAMN02745912_02072</name>
</gene>
<evidence type="ECO:0000313" key="3">
    <source>
        <dbReference type="Proteomes" id="UP000184465"/>
    </source>
</evidence>